<evidence type="ECO:0000256" key="7">
    <source>
        <dbReference type="HAMAP-Rule" id="MF_01571"/>
    </source>
</evidence>
<dbReference type="InterPro" id="IPR006195">
    <property type="entry name" value="aa-tRNA-synth_II"/>
</dbReference>
<organism evidence="9 10">
    <name type="scientific">Geojedonia litorea</name>
    <dbReference type="NCBI Taxonomy" id="1268269"/>
    <lineage>
        <taxon>Bacteria</taxon>
        <taxon>Pseudomonadati</taxon>
        <taxon>Bacteroidota</taxon>
        <taxon>Flavobacteriia</taxon>
        <taxon>Flavobacteriales</taxon>
        <taxon>Flavobacteriaceae</taxon>
        <taxon>Geojedonia</taxon>
    </lineage>
</organism>
<keyword evidence="4 7" id="KW-0067">ATP-binding</keyword>
<dbReference type="RefSeq" id="WP_387959872.1">
    <property type="nucleotide sequence ID" value="NZ_JBHSGP010000004.1"/>
</dbReference>
<proteinExistence type="inferred from homology"/>
<dbReference type="HAMAP" id="MF_01571">
    <property type="entry name" value="Pro_tRNA_synth_type3"/>
    <property type="match status" value="1"/>
</dbReference>
<dbReference type="Pfam" id="PF09180">
    <property type="entry name" value="ProRS-C_1"/>
    <property type="match status" value="1"/>
</dbReference>
<comment type="catalytic activity">
    <reaction evidence="7">
        <text>tRNA(Pro) + L-proline + ATP = L-prolyl-tRNA(Pro) + AMP + diphosphate</text>
        <dbReference type="Rhea" id="RHEA:14305"/>
        <dbReference type="Rhea" id="RHEA-COMP:9700"/>
        <dbReference type="Rhea" id="RHEA-COMP:9702"/>
        <dbReference type="ChEBI" id="CHEBI:30616"/>
        <dbReference type="ChEBI" id="CHEBI:33019"/>
        <dbReference type="ChEBI" id="CHEBI:60039"/>
        <dbReference type="ChEBI" id="CHEBI:78442"/>
        <dbReference type="ChEBI" id="CHEBI:78532"/>
        <dbReference type="ChEBI" id="CHEBI:456215"/>
        <dbReference type="EC" id="6.1.1.15"/>
    </reaction>
</comment>
<comment type="caution">
    <text evidence="9">The sequence shown here is derived from an EMBL/GenBank/DDBJ whole genome shotgun (WGS) entry which is preliminary data.</text>
</comment>
<dbReference type="EC" id="6.1.1.15" evidence="7"/>
<dbReference type="GO" id="GO:0004827">
    <property type="term" value="F:proline-tRNA ligase activity"/>
    <property type="evidence" value="ECO:0007669"/>
    <property type="project" value="UniProtKB-EC"/>
</dbReference>
<keyword evidence="10" id="KW-1185">Reference proteome</keyword>
<dbReference type="EMBL" id="JBHSGP010000004">
    <property type="protein sequence ID" value="MFC4720775.1"/>
    <property type="molecule type" value="Genomic_DNA"/>
</dbReference>
<evidence type="ECO:0000256" key="3">
    <source>
        <dbReference type="ARBA" id="ARBA00022741"/>
    </source>
</evidence>
<dbReference type="InterPro" id="IPR045864">
    <property type="entry name" value="aa-tRNA-synth_II/BPL/LPL"/>
</dbReference>
<dbReference type="Gene3D" id="3.40.50.800">
    <property type="entry name" value="Anticodon-binding domain"/>
    <property type="match status" value="1"/>
</dbReference>
<evidence type="ECO:0000313" key="10">
    <source>
        <dbReference type="Proteomes" id="UP001595953"/>
    </source>
</evidence>
<dbReference type="Gene3D" id="3.30.110.30">
    <property type="entry name" value="C-terminal domain of ProRS"/>
    <property type="match status" value="1"/>
</dbReference>
<dbReference type="InterPro" id="IPR036621">
    <property type="entry name" value="Anticodon-bd_dom_sf"/>
</dbReference>
<dbReference type="InterPro" id="IPR033721">
    <property type="entry name" value="ProRS_core_arch_euk"/>
</dbReference>
<keyword evidence="5 7" id="KW-0648">Protein biosynthesis</keyword>
<dbReference type="PROSITE" id="PS50862">
    <property type="entry name" value="AA_TRNA_LIGASE_II"/>
    <property type="match status" value="1"/>
</dbReference>
<evidence type="ECO:0000256" key="5">
    <source>
        <dbReference type="ARBA" id="ARBA00022917"/>
    </source>
</evidence>
<dbReference type="SUPFAM" id="SSF55681">
    <property type="entry name" value="Class II aaRS and biotin synthetases"/>
    <property type="match status" value="1"/>
</dbReference>
<evidence type="ECO:0000256" key="6">
    <source>
        <dbReference type="ARBA" id="ARBA00023146"/>
    </source>
</evidence>
<dbReference type="SMART" id="SM00946">
    <property type="entry name" value="ProRS-C_1"/>
    <property type="match status" value="1"/>
</dbReference>
<evidence type="ECO:0000256" key="4">
    <source>
        <dbReference type="ARBA" id="ARBA00022840"/>
    </source>
</evidence>
<sequence length="492" mass="55814">MSKNLTSRAEDYSKWYNELVVKADLAENSAVRGCMVIKPYGYAIWEKMQAELDRMFKETGHQNAYFPLFVPKSLFEAEEKNAEGFAKECAIVTHYRLQSDPDKPGKLRVDPEAKLEEELIVRPTSEAIIWNTYKGWVQSYRDLPILINQWANVVRWEMRTRLFLRTAEFLWQEGHTAHETKDEAIAEALQMNNVYATFAENFMAIPVIQGVKTESERFAGAVETYCIEALMQDGKALQAGTSHFLGQNFAKAFDVKFANKEGKQDYVWATSWGVSTRLMGALIMTHSDDKGLVLPPNLAPIQVVIVPIYKSDEQLDAITKVANDIMSQLKQHGVSTKFDNRTTQRPGAKFAQYEMQGVPLRIAIGPKDLENKTVELARRDTLTKEIVALNGLPELVKGLMTEIQDALFNKALTFRNSHITQVHTFDEFKHILENKTGFVSAHWDGTAETEQKIKELTKATIRCIPLDEQNEAGECVFSGKPSQKRVLFAKAY</sequence>
<feature type="domain" description="Aminoacyl-transfer RNA synthetases class-II family profile" evidence="8">
    <location>
        <begin position="27"/>
        <end position="295"/>
    </location>
</feature>
<name>A0ABV9MZ11_9FLAO</name>
<keyword evidence="1 7" id="KW-0963">Cytoplasm</keyword>
<dbReference type="InterPro" id="IPR002314">
    <property type="entry name" value="aa-tRNA-synt_IIb"/>
</dbReference>
<protein>
    <recommendedName>
        <fullName evidence="7">Proline--tRNA ligase</fullName>
        <ecNumber evidence="7">6.1.1.15</ecNumber>
    </recommendedName>
    <alternativeName>
        <fullName evidence="7">Prolyl-tRNA synthetase</fullName>
        <shortName evidence="7">ProRS</shortName>
    </alternativeName>
</protein>
<accession>A0ABV9MZ11</accession>
<evidence type="ECO:0000256" key="2">
    <source>
        <dbReference type="ARBA" id="ARBA00022598"/>
    </source>
</evidence>
<dbReference type="Gene3D" id="3.30.930.10">
    <property type="entry name" value="Bira Bifunctional Protein, Domain 2"/>
    <property type="match status" value="1"/>
</dbReference>
<comment type="similarity">
    <text evidence="7">Belongs to the class-II aminoacyl-tRNA synthetase family. ProS type 3 subfamily.</text>
</comment>
<dbReference type="Proteomes" id="UP001595953">
    <property type="component" value="Unassembled WGS sequence"/>
</dbReference>
<evidence type="ECO:0000256" key="1">
    <source>
        <dbReference type="ARBA" id="ARBA00022490"/>
    </source>
</evidence>
<dbReference type="InterPro" id="IPR017449">
    <property type="entry name" value="Pro-tRNA_synth_II"/>
</dbReference>
<keyword evidence="2 7" id="KW-0436">Ligase</keyword>
<dbReference type="SUPFAM" id="SSF52954">
    <property type="entry name" value="Class II aaRS ABD-related"/>
    <property type="match status" value="1"/>
</dbReference>
<comment type="function">
    <text evidence="7">Catalyzes the attachment of proline to tRNA(Pro) in a two-step reaction: proline is first activated by ATP to form Pro-AMP and then transferred to the acceptor end of tRNA(Pro).</text>
</comment>
<reference evidence="10" key="1">
    <citation type="journal article" date="2019" name="Int. J. Syst. Evol. Microbiol.">
        <title>The Global Catalogue of Microorganisms (GCM) 10K type strain sequencing project: providing services to taxonomists for standard genome sequencing and annotation.</title>
        <authorList>
            <consortium name="The Broad Institute Genomics Platform"/>
            <consortium name="The Broad Institute Genome Sequencing Center for Infectious Disease"/>
            <person name="Wu L."/>
            <person name="Ma J."/>
        </authorList>
    </citation>
    <scope>NUCLEOTIDE SEQUENCE [LARGE SCALE GENOMIC DNA]</scope>
    <source>
        <strain evidence="10">CCUG 63682</strain>
    </source>
</reference>
<comment type="subunit">
    <text evidence="7">Homodimer.</text>
</comment>
<dbReference type="PANTHER" id="PTHR43382">
    <property type="entry name" value="PROLYL-TRNA SYNTHETASE"/>
    <property type="match status" value="1"/>
</dbReference>
<dbReference type="CDD" id="cd00862">
    <property type="entry name" value="ProRS_anticodon_zinc"/>
    <property type="match status" value="1"/>
</dbReference>
<dbReference type="CDD" id="cd00778">
    <property type="entry name" value="ProRS_core_arch_euk"/>
    <property type="match status" value="1"/>
</dbReference>
<dbReference type="InterPro" id="IPR004154">
    <property type="entry name" value="Anticodon-bd"/>
</dbReference>
<dbReference type="PANTHER" id="PTHR43382:SF2">
    <property type="entry name" value="BIFUNCTIONAL GLUTAMATE_PROLINE--TRNA LIGASE"/>
    <property type="match status" value="1"/>
</dbReference>
<evidence type="ECO:0000313" key="9">
    <source>
        <dbReference type="EMBL" id="MFC4720775.1"/>
    </source>
</evidence>
<keyword evidence="6 7" id="KW-0030">Aminoacyl-tRNA synthetase</keyword>
<dbReference type="InterPro" id="IPR004499">
    <property type="entry name" value="Pro-tRNA-ligase_IIa_arc-type"/>
</dbReference>
<dbReference type="NCBIfam" id="TIGR00408">
    <property type="entry name" value="proS_fam_I"/>
    <property type="match status" value="1"/>
</dbReference>
<dbReference type="InterPro" id="IPR016061">
    <property type="entry name" value="Pro-tRNA_ligase_II_C"/>
</dbReference>
<evidence type="ECO:0000259" key="8">
    <source>
        <dbReference type="PROSITE" id="PS50862"/>
    </source>
</evidence>
<dbReference type="Pfam" id="PF03129">
    <property type="entry name" value="HGTP_anticodon"/>
    <property type="match status" value="1"/>
</dbReference>
<dbReference type="SUPFAM" id="SSF64586">
    <property type="entry name" value="C-terminal domain of ProRS"/>
    <property type="match status" value="1"/>
</dbReference>
<comment type="domain">
    <text evidence="7">Consists of three domains: the N-terminal catalytic domain, the anticodon-binding domain and the C-terminal extension.</text>
</comment>
<dbReference type="Pfam" id="PF00587">
    <property type="entry name" value="tRNA-synt_2b"/>
    <property type="match status" value="1"/>
</dbReference>
<gene>
    <name evidence="7 9" type="primary">proS</name>
    <name evidence="9" type="ORF">ACFO5O_00460</name>
</gene>
<keyword evidence="3 7" id="KW-0547">Nucleotide-binding</keyword>
<comment type="subcellular location">
    <subcellularLocation>
        <location evidence="7">Cytoplasm</location>
    </subcellularLocation>
</comment>